<evidence type="ECO:0000256" key="4">
    <source>
        <dbReference type="ARBA" id="ARBA00022989"/>
    </source>
</evidence>
<keyword evidence="5 6" id="KW-0472">Membrane</keyword>
<dbReference type="EMBL" id="CP095074">
    <property type="protein sequence ID" value="UOQ94252.1"/>
    <property type="molecule type" value="Genomic_DNA"/>
</dbReference>
<feature type="transmembrane region" description="Helical" evidence="6">
    <location>
        <begin position="106"/>
        <end position="123"/>
    </location>
</feature>
<keyword evidence="4 6" id="KW-1133">Transmembrane helix</keyword>
<evidence type="ECO:0000256" key="6">
    <source>
        <dbReference type="RuleBase" id="RU363041"/>
    </source>
</evidence>
<keyword evidence="6" id="KW-1003">Cell membrane</keyword>
<feature type="transmembrane region" description="Helical" evidence="6">
    <location>
        <begin position="50"/>
        <end position="69"/>
    </location>
</feature>
<dbReference type="PANTHER" id="PTHR43701">
    <property type="entry name" value="MEMBRANE TRANSPORTER PROTEIN MJ0441-RELATED"/>
    <property type="match status" value="1"/>
</dbReference>
<evidence type="ECO:0000313" key="8">
    <source>
        <dbReference type="Proteomes" id="UP000831880"/>
    </source>
</evidence>
<feature type="transmembrane region" description="Helical" evidence="6">
    <location>
        <begin position="225"/>
        <end position="242"/>
    </location>
</feature>
<dbReference type="Proteomes" id="UP000831880">
    <property type="component" value="Chromosome"/>
</dbReference>
<name>A0ABY4H5N5_9BACI</name>
<evidence type="ECO:0000256" key="5">
    <source>
        <dbReference type="ARBA" id="ARBA00023136"/>
    </source>
</evidence>
<evidence type="ECO:0000313" key="7">
    <source>
        <dbReference type="EMBL" id="UOQ94252.1"/>
    </source>
</evidence>
<comment type="subcellular location">
    <subcellularLocation>
        <location evidence="6">Cell membrane</location>
        <topology evidence="6">Multi-pass membrane protein</topology>
    </subcellularLocation>
    <subcellularLocation>
        <location evidence="1">Membrane</location>
        <topology evidence="1">Multi-pass membrane protein</topology>
    </subcellularLocation>
</comment>
<dbReference type="InterPro" id="IPR002781">
    <property type="entry name" value="TM_pro_TauE-like"/>
</dbReference>
<reference evidence="7 8" key="1">
    <citation type="submission" date="2022-04" db="EMBL/GenBank/DDBJ databases">
        <title>Halobacillus sp. isolated from saltern.</title>
        <authorList>
            <person name="Won M."/>
            <person name="Lee C.-M."/>
            <person name="Woen H.-Y."/>
            <person name="Kwon S.-W."/>
        </authorList>
    </citation>
    <scope>NUCLEOTIDE SEQUENCE [LARGE SCALE GENOMIC DNA]</scope>
    <source>
        <strain evidence="7 8">SSTM10-2</strain>
    </source>
</reference>
<evidence type="ECO:0000256" key="3">
    <source>
        <dbReference type="ARBA" id="ARBA00022692"/>
    </source>
</evidence>
<dbReference type="PANTHER" id="PTHR43701:SF2">
    <property type="entry name" value="MEMBRANE TRANSPORTER PROTEIN YJNA-RELATED"/>
    <property type="match status" value="1"/>
</dbReference>
<evidence type="ECO:0000256" key="1">
    <source>
        <dbReference type="ARBA" id="ARBA00004141"/>
    </source>
</evidence>
<gene>
    <name evidence="7" type="ORF">MUO14_04625</name>
</gene>
<proteinExistence type="inferred from homology"/>
<keyword evidence="3 6" id="KW-0812">Transmembrane</keyword>
<feature type="transmembrane region" description="Helical" evidence="6">
    <location>
        <begin position="167"/>
        <end position="188"/>
    </location>
</feature>
<accession>A0ABY4H5N5</accession>
<dbReference type="Pfam" id="PF01925">
    <property type="entry name" value="TauE"/>
    <property type="match status" value="1"/>
</dbReference>
<comment type="similarity">
    <text evidence="2 6">Belongs to the 4-toluene sulfonate uptake permease (TSUP) (TC 2.A.102) family.</text>
</comment>
<dbReference type="InterPro" id="IPR051598">
    <property type="entry name" value="TSUP/Inactive_protease-like"/>
</dbReference>
<feature type="transmembrane region" description="Helical" evidence="6">
    <location>
        <begin position="143"/>
        <end position="161"/>
    </location>
</feature>
<feature type="transmembrane region" description="Helical" evidence="6">
    <location>
        <begin position="200"/>
        <end position="219"/>
    </location>
</feature>
<feature type="transmembrane region" description="Helical" evidence="6">
    <location>
        <begin position="254"/>
        <end position="271"/>
    </location>
</feature>
<sequence>MFIVIALVIGFLASFVGSVAGLGGGSILVPALLFLGDHHHMFDWVTPQKIVGISLVVMIFTGLSSTLSYIKHKRVDLKAGLLLLIGSIPGGIFGSWLNQFFQTDNFALIFGSVMIVISLLFFLPRSREEGNKFSISGIKRVVVLNGQTISYTFPLGIGFILSFSVGVLSGLLGIGGGSLTVPVLILLFRFPPHIATATSMFMIFFASITSSATHIYLGHVEWSRALYFIPGAYIGGMCGAFVNRKLNGQAVEWFLRILLILVGIRLIWQGIG</sequence>
<evidence type="ECO:0000256" key="2">
    <source>
        <dbReference type="ARBA" id="ARBA00009142"/>
    </source>
</evidence>
<keyword evidence="8" id="KW-1185">Reference proteome</keyword>
<organism evidence="7 8">
    <name type="scientific">Halobacillus shinanisalinarum</name>
    <dbReference type="NCBI Taxonomy" id="2932258"/>
    <lineage>
        <taxon>Bacteria</taxon>
        <taxon>Bacillati</taxon>
        <taxon>Bacillota</taxon>
        <taxon>Bacilli</taxon>
        <taxon>Bacillales</taxon>
        <taxon>Bacillaceae</taxon>
        <taxon>Halobacillus</taxon>
    </lineage>
</organism>
<dbReference type="RefSeq" id="WP_244753900.1">
    <property type="nucleotide sequence ID" value="NZ_CP095074.1"/>
</dbReference>
<protein>
    <recommendedName>
        <fullName evidence="6">Probable membrane transporter protein</fullName>
    </recommendedName>
</protein>
<feature type="transmembrane region" description="Helical" evidence="6">
    <location>
        <begin position="81"/>
        <end position="100"/>
    </location>
</feature>